<protein>
    <recommendedName>
        <fullName evidence="5">DUF4345 domain-containing protein</fullName>
    </recommendedName>
</protein>
<evidence type="ECO:0000313" key="4">
    <source>
        <dbReference type="Proteomes" id="UP000258016"/>
    </source>
</evidence>
<dbReference type="RefSeq" id="WP_069050806.1">
    <property type="nucleotide sequence ID" value="NZ_CP020083.1"/>
</dbReference>
<name>A0ABM6M453_9SPHN</name>
<feature type="compositionally biased region" description="Basic and acidic residues" evidence="1">
    <location>
        <begin position="164"/>
        <end position="176"/>
    </location>
</feature>
<evidence type="ECO:0000313" key="3">
    <source>
        <dbReference type="EMBL" id="ASR50594.1"/>
    </source>
</evidence>
<dbReference type="InterPro" id="IPR025597">
    <property type="entry name" value="DUF4345"/>
</dbReference>
<feature type="compositionally biased region" description="Low complexity" evidence="1">
    <location>
        <begin position="154"/>
        <end position="163"/>
    </location>
</feature>
<reference evidence="3 4" key="1">
    <citation type="submission" date="2017-03" db="EMBL/GenBank/DDBJ databases">
        <title>Complete genome sequence of Blastomonas fulva degrading microcsystin LR.</title>
        <authorList>
            <person name="Lee H.-g."/>
            <person name="Jin L."/>
            <person name="oh H.-M."/>
        </authorList>
    </citation>
    <scope>NUCLEOTIDE SEQUENCE [LARGE SCALE GENOMIC DNA]</scope>
    <source>
        <strain evidence="3 4">T2</strain>
    </source>
</reference>
<accession>A0ABM6M453</accession>
<dbReference type="EMBL" id="CP020083">
    <property type="protein sequence ID" value="ASR50594.1"/>
    <property type="molecule type" value="Genomic_DNA"/>
</dbReference>
<keyword evidence="4" id="KW-1185">Reference proteome</keyword>
<keyword evidence="2" id="KW-0812">Transmembrane</keyword>
<feature type="transmembrane region" description="Helical" evidence="2">
    <location>
        <begin position="100"/>
        <end position="122"/>
    </location>
</feature>
<keyword evidence="2" id="KW-1133">Transmembrane helix</keyword>
<gene>
    <name evidence="3" type="ORF">B5J99_03180</name>
</gene>
<organism evidence="3 4">
    <name type="scientific">Blastomonas fulva</name>
    <dbReference type="NCBI Taxonomy" id="1550728"/>
    <lineage>
        <taxon>Bacteria</taxon>
        <taxon>Pseudomonadati</taxon>
        <taxon>Pseudomonadota</taxon>
        <taxon>Alphaproteobacteria</taxon>
        <taxon>Sphingomonadales</taxon>
        <taxon>Sphingomonadaceae</taxon>
        <taxon>Blastomonas</taxon>
    </lineage>
</organism>
<keyword evidence="2" id="KW-0472">Membrane</keyword>
<evidence type="ECO:0000256" key="1">
    <source>
        <dbReference type="SAM" id="MobiDB-lite"/>
    </source>
</evidence>
<dbReference type="GeneID" id="303484575"/>
<dbReference type="Proteomes" id="UP000258016">
    <property type="component" value="Chromosome"/>
</dbReference>
<dbReference type="Pfam" id="PF14248">
    <property type="entry name" value="DUF4345"/>
    <property type="match status" value="1"/>
</dbReference>
<evidence type="ECO:0008006" key="5">
    <source>
        <dbReference type="Google" id="ProtNLM"/>
    </source>
</evidence>
<proteinExistence type="predicted"/>
<feature type="transmembrane region" description="Helical" evidence="2">
    <location>
        <begin position="74"/>
        <end position="94"/>
    </location>
</feature>
<feature type="transmembrane region" description="Helical" evidence="2">
    <location>
        <begin position="47"/>
        <end position="67"/>
    </location>
</feature>
<feature type="region of interest" description="Disordered" evidence="1">
    <location>
        <begin position="151"/>
        <end position="176"/>
    </location>
</feature>
<evidence type="ECO:0000256" key="2">
    <source>
        <dbReference type="SAM" id="Phobius"/>
    </source>
</evidence>
<sequence length="176" mass="18846">MTWVIRLLVAAISALFLIIGVRAMLDPQSIITQFELGRQGVTGTSAIRADMGGFFVGTALAALIGLFPGKRQWLLGAAGMVALAFTGRAIGLLSDGLTANIAQSMIIEAITIALLVAAFGILNPRRREALAAERAAEAETQRLATEQERLAAEQNDMMAQNDDQQQRDRDLAQPIV</sequence>